<dbReference type="SUPFAM" id="SSF52949">
    <property type="entry name" value="Macro domain-like"/>
    <property type="match status" value="1"/>
</dbReference>
<dbReference type="PANTHER" id="PTHR12521:SF0">
    <property type="entry name" value="ADP-RIBOSE GLYCOHYDROLASE OARD1"/>
    <property type="match status" value="1"/>
</dbReference>
<proteinExistence type="predicted"/>
<dbReference type="PANTHER" id="PTHR12521">
    <property type="entry name" value="PROTEIN C6ORF130"/>
    <property type="match status" value="1"/>
</dbReference>
<keyword evidence="4" id="KW-1185">Reference proteome</keyword>
<dbReference type="InterPro" id="IPR002589">
    <property type="entry name" value="Macro_dom"/>
</dbReference>
<dbReference type="EMBL" id="JADEWU010000025">
    <property type="protein sequence ID" value="MBE9144093.1"/>
    <property type="molecule type" value="Genomic_DNA"/>
</dbReference>
<dbReference type="SMART" id="SM00506">
    <property type="entry name" value="A1pp"/>
    <property type="match status" value="1"/>
</dbReference>
<comment type="catalytic activity">
    <reaction evidence="1">
        <text>an N-(ADP-alpha-D-ribosyl)-thymidine in DNA + H2O = a thymidine in DNA + ADP-D-ribose</text>
        <dbReference type="Rhea" id="RHEA:71655"/>
        <dbReference type="Rhea" id="RHEA-COMP:13556"/>
        <dbReference type="Rhea" id="RHEA-COMP:18051"/>
        <dbReference type="ChEBI" id="CHEBI:15377"/>
        <dbReference type="ChEBI" id="CHEBI:57967"/>
        <dbReference type="ChEBI" id="CHEBI:137386"/>
        <dbReference type="ChEBI" id="CHEBI:191199"/>
    </reaction>
    <physiologicalReaction direction="left-to-right" evidence="1">
        <dbReference type="Rhea" id="RHEA:71656"/>
    </physiologicalReaction>
</comment>
<evidence type="ECO:0000313" key="3">
    <source>
        <dbReference type="EMBL" id="MBE9144093.1"/>
    </source>
</evidence>
<gene>
    <name evidence="3" type="ORF">IQ236_12795</name>
</gene>
<feature type="domain" description="Macro" evidence="2">
    <location>
        <begin position="1"/>
        <end position="161"/>
    </location>
</feature>
<protein>
    <submittedName>
        <fullName evidence="3">Macro domain-containing protein</fullName>
    </submittedName>
</protein>
<sequence>MSIEIIKGNLFTSQCQTLVNTVNCVGVMGAGIALEFRLRYPEMYTRYVELCQKQLFEIGQLWLYKSQQHWILNFPTKKHWKNPSEIEFLKLGLEKFVNTYEEKKITSIAFPVLGANNGGIPQEKSLEIMKEYLIQCNLPIQIYIYDPLSTDDIFPDLKLKFLSLSPEKIAKITGLKNPYLERIKQAMQDQAINNLSQLLAVKGIGINTIQKLLIILN</sequence>
<evidence type="ECO:0000256" key="1">
    <source>
        <dbReference type="ARBA" id="ARBA00035885"/>
    </source>
</evidence>
<dbReference type="InterPro" id="IPR043472">
    <property type="entry name" value="Macro_dom-like"/>
</dbReference>
<accession>A0ABR9UC99</accession>
<dbReference type="PROSITE" id="PS51154">
    <property type="entry name" value="MACRO"/>
    <property type="match status" value="1"/>
</dbReference>
<reference evidence="3 4" key="1">
    <citation type="submission" date="2020-10" db="EMBL/GenBank/DDBJ databases">
        <authorList>
            <person name="Castelo-Branco R."/>
            <person name="Eusebio N."/>
            <person name="Adriana R."/>
            <person name="Vieira A."/>
            <person name="Brugerolle De Fraissinette N."/>
            <person name="Rezende De Castro R."/>
            <person name="Schneider M.P."/>
            <person name="Vasconcelos V."/>
            <person name="Leao P.N."/>
        </authorList>
    </citation>
    <scope>NUCLEOTIDE SEQUENCE [LARGE SCALE GENOMIC DNA]</scope>
    <source>
        <strain evidence="3 4">LEGE 06226</strain>
    </source>
</reference>
<evidence type="ECO:0000259" key="2">
    <source>
        <dbReference type="PROSITE" id="PS51154"/>
    </source>
</evidence>
<dbReference type="CDD" id="cd02901">
    <property type="entry name" value="Macro_Poa1p-like"/>
    <property type="match status" value="1"/>
</dbReference>
<dbReference type="InterPro" id="IPR050892">
    <property type="entry name" value="ADP-ribose_metab_enzymes"/>
</dbReference>
<dbReference type="Pfam" id="PF01661">
    <property type="entry name" value="Macro"/>
    <property type="match status" value="1"/>
</dbReference>
<evidence type="ECO:0000313" key="4">
    <source>
        <dbReference type="Proteomes" id="UP000640725"/>
    </source>
</evidence>
<comment type="caution">
    <text evidence="3">The sequence shown here is derived from an EMBL/GenBank/DDBJ whole genome shotgun (WGS) entry which is preliminary data.</text>
</comment>
<organism evidence="3 4">
    <name type="scientific">Planktothrix mougeotii LEGE 06226</name>
    <dbReference type="NCBI Taxonomy" id="1828728"/>
    <lineage>
        <taxon>Bacteria</taxon>
        <taxon>Bacillati</taxon>
        <taxon>Cyanobacteriota</taxon>
        <taxon>Cyanophyceae</taxon>
        <taxon>Oscillatoriophycideae</taxon>
        <taxon>Oscillatoriales</taxon>
        <taxon>Microcoleaceae</taxon>
        <taxon>Planktothrix</taxon>
    </lineage>
</organism>
<name>A0ABR9UC99_9CYAN</name>
<dbReference type="RefSeq" id="WP_193869616.1">
    <property type="nucleotide sequence ID" value="NZ_JADEWU010000025.1"/>
</dbReference>
<dbReference type="Proteomes" id="UP000640725">
    <property type="component" value="Unassembled WGS sequence"/>
</dbReference>
<dbReference type="Gene3D" id="3.40.220.10">
    <property type="entry name" value="Leucine Aminopeptidase, subunit E, domain 1"/>
    <property type="match status" value="1"/>
</dbReference>